<evidence type="ECO:0000259" key="1">
    <source>
        <dbReference type="Pfam" id="PF24550"/>
    </source>
</evidence>
<reference evidence="2 3" key="1">
    <citation type="journal article" date="2013" name="Curr. Biol.">
        <title>Shared signatures of parasitism and phylogenomics unite Cryptomycota and microsporidia.</title>
        <authorList>
            <person name="James T.Y."/>
            <person name="Pelin A."/>
            <person name="Bonen L."/>
            <person name="Ahrendt S."/>
            <person name="Sain D."/>
            <person name="Corradi N."/>
            <person name="Stajich J.E."/>
        </authorList>
    </citation>
    <scope>NUCLEOTIDE SEQUENCE [LARGE SCALE GENOMIC DNA]</scope>
    <source>
        <strain evidence="2 3">CSF55</strain>
    </source>
</reference>
<gene>
    <name evidence="2" type="ORF">O9G_005521</name>
</gene>
<protein>
    <recommendedName>
        <fullName evidence="1">Dynamin-like GTPase MGM1-like lipid interacting stalk domain-containing protein</fullName>
    </recommendedName>
</protein>
<dbReference type="Pfam" id="PF24550">
    <property type="entry name" value="LIS_MGM1"/>
    <property type="match status" value="1"/>
</dbReference>
<name>A0A075B528_ROZAC</name>
<sequence>MVQLVQKKLRNKLYITIEQIENALKPLKCDLEFTPNDWSVARSRVLFLLEKELKQTELILEEIHSRYDKRTLLNAVEYLKKQRLDDYMDPSLIKKGNEAAILNKKINIIKYRLDKLRESNCEVPFSVYEDSQRRSFFSKFMPKKKQTSVYDSDKINDHESVLLIQKDLCQSLCPEIYMYLVLEKALSLTSMFVYSEIVEECLDPIPSVDEYRLYNMDPEFAKEFAKQNPHIASQLKLQERKAILEKARFKLSSLLNRDNN</sequence>
<feature type="domain" description="Dynamin-like GTPase MGM1-like lipid interacting stalk" evidence="1">
    <location>
        <begin position="37"/>
        <end position="122"/>
    </location>
</feature>
<dbReference type="AlphaFoldDB" id="A0A075B528"/>
<dbReference type="InterPro" id="IPR056495">
    <property type="entry name" value="LIS_MGM1"/>
</dbReference>
<dbReference type="STRING" id="988480.A0A075B528"/>
<dbReference type="HOGENOM" id="CLU_1070198_0_0_1"/>
<organism evidence="2 3">
    <name type="scientific">Rozella allomycis (strain CSF55)</name>
    <dbReference type="NCBI Taxonomy" id="988480"/>
    <lineage>
        <taxon>Eukaryota</taxon>
        <taxon>Fungi</taxon>
        <taxon>Fungi incertae sedis</taxon>
        <taxon>Cryptomycota</taxon>
        <taxon>Cryptomycota incertae sedis</taxon>
        <taxon>Rozella</taxon>
    </lineage>
</organism>
<dbReference type="EMBL" id="KE560488">
    <property type="protein sequence ID" value="EPZ36683.1"/>
    <property type="molecule type" value="Genomic_DNA"/>
</dbReference>
<evidence type="ECO:0000313" key="2">
    <source>
        <dbReference type="EMBL" id="EPZ36683.1"/>
    </source>
</evidence>
<keyword evidence="3" id="KW-1185">Reference proteome</keyword>
<dbReference type="Proteomes" id="UP000030755">
    <property type="component" value="Unassembled WGS sequence"/>
</dbReference>
<dbReference type="OrthoDB" id="5061070at2759"/>
<proteinExistence type="predicted"/>
<evidence type="ECO:0000313" key="3">
    <source>
        <dbReference type="Proteomes" id="UP000030755"/>
    </source>
</evidence>
<accession>A0A075B528</accession>